<gene>
    <name evidence="1" type="ORF">Goarm_018223</name>
</gene>
<name>A0A7J9IGV3_9ROSI</name>
<organism evidence="1 2">
    <name type="scientific">Gossypium armourianum</name>
    <dbReference type="NCBI Taxonomy" id="34283"/>
    <lineage>
        <taxon>Eukaryota</taxon>
        <taxon>Viridiplantae</taxon>
        <taxon>Streptophyta</taxon>
        <taxon>Embryophyta</taxon>
        <taxon>Tracheophyta</taxon>
        <taxon>Spermatophyta</taxon>
        <taxon>Magnoliopsida</taxon>
        <taxon>eudicotyledons</taxon>
        <taxon>Gunneridae</taxon>
        <taxon>Pentapetalae</taxon>
        <taxon>rosids</taxon>
        <taxon>malvids</taxon>
        <taxon>Malvales</taxon>
        <taxon>Malvaceae</taxon>
        <taxon>Malvoideae</taxon>
        <taxon>Gossypium</taxon>
    </lineage>
</organism>
<proteinExistence type="predicted"/>
<dbReference type="CDD" id="cd06222">
    <property type="entry name" value="RNase_H_like"/>
    <property type="match status" value="1"/>
</dbReference>
<dbReference type="AlphaFoldDB" id="A0A7J9IGV3"/>
<evidence type="ECO:0008006" key="3">
    <source>
        <dbReference type="Google" id="ProtNLM"/>
    </source>
</evidence>
<comment type="caution">
    <text evidence="1">The sequence shown here is derived from an EMBL/GenBank/DDBJ whole genome shotgun (WGS) entry which is preliminary data.</text>
</comment>
<evidence type="ECO:0000313" key="1">
    <source>
        <dbReference type="EMBL" id="MBA0821360.1"/>
    </source>
</evidence>
<accession>A0A7J9IGV3</accession>
<dbReference type="InterPro" id="IPR053151">
    <property type="entry name" value="RNase_H-like"/>
</dbReference>
<sequence length="99" mass="11258">MCVFFNTDGVVHSASGFFAAGGVIRNNKEKWILGYNHFLGKCSKQGYDEVIIQLDNLENVISICKSKIGGPKYSLIRRIQQILAFEEKWSLNYVPRETN</sequence>
<protein>
    <recommendedName>
        <fullName evidence="3">RNase H type-1 domain-containing protein</fullName>
    </recommendedName>
</protein>
<keyword evidence="2" id="KW-1185">Reference proteome</keyword>
<evidence type="ECO:0000313" key="2">
    <source>
        <dbReference type="Proteomes" id="UP000593575"/>
    </source>
</evidence>
<dbReference type="EMBL" id="JABFAE010000001">
    <property type="protein sequence ID" value="MBA0821360.1"/>
    <property type="molecule type" value="Genomic_DNA"/>
</dbReference>
<dbReference type="PANTHER" id="PTHR47723:SF13">
    <property type="entry name" value="PUTATIVE-RELATED"/>
    <property type="match status" value="1"/>
</dbReference>
<reference evidence="1 2" key="1">
    <citation type="journal article" date="2019" name="Genome Biol. Evol.">
        <title>Insights into the evolution of the New World diploid cottons (Gossypium, subgenus Houzingenia) based on genome sequencing.</title>
        <authorList>
            <person name="Grover C.E."/>
            <person name="Arick M.A. 2nd"/>
            <person name="Thrash A."/>
            <person name="Conover J.L."/>
            <person name="Sanders W.S."/>
            <person name="Peterson D.G."/>
            <person name="Frelichowski J.E."/>
            <person name="Scheffler J.A."/>
            <person name="Scheffler B.E."/>
            <person name="Wendel J.F."/>
        </authorList>
    </citation>
    <scope>NUCLEOTIDE SEQUENCE [LARGE SCALE GENOMIC DNA]</scope>
    <source>
        <strain evidence="1">6</strain>
        <tissue evidence="1">Leaf</tissue>
    </source>
</reference>
<dbReference type="InterPro" id="IPR044730">
    <property type="entry name" value="RNase_H-like_dom_plant"/>
</dbReference>
<dbReference type="PANTHER" id="PTHR47723">
    <property type="entry name" value="OS05G0353850 PROTEIN"/>
    <property type="match status" value="1"/>
</dbReference>
<dbReference type="Proteomes" id="UP000593575">
    <property type="component" value="Unassembled WGS sequence"/>
</dbReference>